<dbReference type="AlphaFoldDB" id="A0AAI8QB92"/>
<dbReference type="KEGG" id="brs:S23_21400"/>
<keyword evidence="1" id="KW-0732">Signal</keyword>
<organism evidence="2 3">
    <name type="scientific">Bradyrhizobium cosmicum</name>
    <dbReference type="NCBI Taxonomy" id="1404864"/>
    <lineage>
        <taxon>Bacteria</taxon>
        <taxon>Pseudomonadati</taxon>
        <taxon>Pseudomonadota</taxon>
        <taxon>Alphaproteobacteria</taxon>
        <taxon>Hyphomicrobiales</taxon>
        <taxon>Nitrobacteraceae</taxon>
        <taxon>Bradyrhizobium</taxon>
    </lineage>
</organism>
<dbReference type="Proteomes" id="UP000007886">
    <property type="component" value="Chromosome"/>
</dbReference>
<evidence type="ECO:0000313" key="3">
    <source>
        <dbReference type="Proteomes" id="UP000007886"/>
    </source>
</evidence>
<dbReference type="RefSeq" id="WP_015684682.1">
    <property type="nucleotide sequence ID" value="NC_017082.1"/>
</dbReference>
<evidence type="ECO:0000256" key="1">
    <source>
        <dbReference type="SAM" id="SignalP"/>
    </source>
</evidence>
<feature type="chain" id="PRO_5042532160" evidence="1">
    <location>
        <begin position="27"/>
        <end position="369"/>
    </location>
</feature>
<dbReference type="EMBL" id="AP012279">
    <property type="protein sequence ID" value="BAL75353.1"/>
    <property type="molecule type" value="Genomic_DNA"/>
</dbReference>
<reference evidence="2 3" key="1">
    <citation type="journal article" date="2012" name="Microbes Environ.">
        <title>Complete genome sequence of Bradyrhizobium sp. S23321: insights into symbiosis evolution in soil oligotrophs.</title>
        <authorList>
            <person name="Okubo T."/>
            <person name="Tsukui T."/>
            <person name="Maita H."/>
            <person name="Okamoto S."/>
            <person name="Oshima K."/>
            <person name="Fujisawa T."/>
            <person name="Saito A."/>
            <person name="Futamata H."/>
            <person name="Hattori R."/>
            <person name="Shimomura Y."/>
            <person name="Haruta S."/>
            <person name="Morimoto S."/>
            <person name="Wang Y."/>
            <person name="Sakai Y."/>
            <person name="Hattori M."/>
            <person name="Aizawa S."/>
            <person name="Nagashima K.V.P."/>
            <person name="Masuda S."/>
            <person name="Hattori T."/>
            <person name="Yamashita A."/>
            <person name="Bao Z."/>
            <person name="Hayatsu M."/>
            <person name="Kajiya-Kanegae H."/>
            <person name="Yoshinaga I."/>
            <person name="Sakamoto K."/>
            <person name="Toyota K."/>
            <person name="Nakao M."/>
            <person name="Kohara M."/>
            <person name="Anda M."/>
            <person name="Niwa R."/>
            <person name="Jung-Hwan P."/>
            <person name="Sameshima-Saito R."/>
            <person name="Tokuda S."/>
            <person name="Yamamoto S."/>
            <person name="Yamamoto S."/>
            <person name="Yokoyama T."/>
            <person name="Akutsu T."/>
            <person name="Nakamura Y."/>
            <person name="Nakahira-Yanaka Y."/>
            <person name="Takada Hoshino Y."/>
            <person name="Hirakawa H."/>
            <person name="Mitsui H."/>
            <person name="Terasawa K."/>
            <person name="Itakura M."/>
            <person name="Sato S."/>
            <person name="Ikeda-Ohtsubo W."/>
            <person name="Sakakura N."/>
            <person name="Kaminuma E."/>
            <person name="Minamisawa K."/>
        </authorList>
    </citation>
    <scope>NUCLEOTIDE SEQUENCE [LARGE SCALE GENOMIC DNA]</scope>
    <source>
        <strain evidence="2 3">S23321</strain>
    </source>
</reference>
<gene>
    <name evidence="2" type="ORF">S23_21400</name>
</gene>
<protein>
    <submittedName>
        <fullName evidence="2">Uncharacterized protein</fullName>
    </submittedName>
</protein>
<feature type="signal peptide" evidence="1">
    <location>
        <begin position="1"/>
        <end position="26"/>
    </location>
</feature>
<evidence type="ECO:0000313" key="2">
    <source>
        <dbReference type="EMBL" id="BAL75353.1"/>
    </source>
</evidence>
<name>A0AAI8QB92_9BRAD</name>
<proteinExistence type="predicted"/>
<accession>A0AAI8QB92</accession>
<keyword evidence="3" id="KW-1185">Reference proteome</keyword>
<sequence>MSFRFKAIAAAALSLATLATSGLAQAADLPVKAAKKAADLPFFLVIDNRVTYSYIFNASQPGMWSLKPDGTVNSKTTKQVYSFTHFDLWGYGTNFFTISMFKSDHNDPAGPCTNAGVLITGAPATCAGATEIYGLFRSTFGWNEIFNTKAFTMGPLHNISFEVGMDANTENRYFGAAKRDVVAGLQFAFDLPYKGYINVAPLVYWEFYNHNSFSQCGLFGPGTPGVSCLQDGNTSYKPTWAVEINYYMDLGFLPQNMQYFSISGRAGWYGKKGTDTEPLPYSPANNVYNTAVELNSEPIRLTFDASKAVWGDKYSHFVDVWVAYRYWQNKFGLDHNAPSVACSATVGGVARPSGACTESSLYSGVTVKF</sequence>